<keyword evidence="8 9" id="KW-0413">Isomerase</keyword>
<dbReference type="GO" id="GO:0004640">
    <property type="term" value="F:phosphoribosylanthranilate isomerase activity"/>
    <property type="evidence" value="ECO:0007669"/>
    <property type="project" value="UniProtKB-UniRule"/>
</dbReference>
<dbReference type="OrthoDB" id="9796196at2"/>
<comment type="catalytic activity">
    <reaction evidence="1 9">
        <text>N-(5-phospho-beta-D-ribosyl)anthranilate = 1-(2-carboxyphenylamino)-1-deoxy-D-ribulose 5-phosphate</text>
        <dbReference type="Rhea" id="RHEA:21540"/>
        <dbReference type="ChEBI" id="CHEBI:18277"/>
        <dbReference type="ChEBI" id="CHEBI:58613"/>
        <dbReference type="EC" id="5.3.1.24"/>
    </reaction>
</comment>
<evidence type="ECO:0000256" key="7">
    <source>
        <dbReference type="ARBA" id="ARBA00023141"/>
    </source>
</evidence>
<evidence type="ECO:0000259" key="10">
    <source>
        <dbReference type="Pfam" id="PF00697"/>
    </source>
</evidence>
<feature type="domain" description="N-(5'phosphoribosyl) anthranilate isomerase (PRAI)" evidence="10">
    <location>
        <begin position="4"/>
        <end position="208"/>
    </location>
</feature>
<dbReference type="SUPFAM" id="SSF51366">
    <property type="entry name" value="Ribulose-phoshate binding barrel"/>
    <property type="match status" value="1"/>
</dbReference>
<name>C6XMW3_HIRBI</name>
<dbReference type="Proteomes" id="UP000002745">
    <property type="component" value="Chromosome"/>
</dbReference>
<dbReference type="InterPro" id="IPR013785">
    <property type="entry name" value="Aldolase_TIM"/>
</dbReference>
<dbReference type="RefSeq" id="WP_015828177.1">
    <property type="nucleotide sequence ID" value="NC_012982.1"/>
</dbReference>
<evidence type="ECO:0000313" key="11">
    <source>
        <dbReference type="EMBL" id="ACT60027.1"/>
    </source>
</evidence>
<dbReference type="GO" id="GO:0000162">
    <property type="term" value="P:L-tryptophan biosynthetic process"/>
    <property type="evidence" value="ECO:0007669"/>
    <property type="project" value="UniProtKB-UniRule"/>
</dbReference>
<evidence type="ECO:0000256" key="4">
    <source>
        <dbReference type="ARBA" id="ARBA00022272"/>
    </source>
</evidence>
<evidence type="ECO:0000256" key="6">
    <source>
        <dbReference type="ARBA" id="ARBA00022822"/>
    </source>
</evidence>
<dbReference type="Pfam" id="PF00697">
    <property type="entry name" value="PRAI"/>
    <property type="match status" value="1"/>
</dbReference>
<dbReference type="EMBL" id="CP001678">
    <property type="protein sequence ID" value="ACT60027.1"/>
    <property type="molecule type" value="Genomic_DNA"/>
</dbReference>
<dbReference type="InterPro" id="IPR044643">
    <property type="entry name" value="TrpF_fam"/>
</dbReference>
<dbReference type="InterPro" id="IPR011060">
    <property type="entry name" value="RibuloseP-bd_barrel"/>
</dbReference>
<dbReference type="KEGG" id="hba:Hbal_2347"/>
<dbReference type="InterPro" id="IPR001240">
    <property type="entry name" value="PRAI_dom"/>
</dbReference>
<keyword evidence="5 9" id="KW-0028">Amino-acid biosynthesis</keyword>
<dbReference type="HAMAP" id="MF_00135">
    <property type="entry name" value="PRAI"/>
    <property type="match status" value="1"/>
</dbReference>
<protein>
    <recommendedName>
        <fullName evidence="4 9">N-(5'-phosphoribosyl)anthranilate isomerase</fullName>
        <shortName evidence="9">PRAI</shortName>
        <ecNumber evidence="3 9">5.3.1.24</ecNumber>
    </recommendedName>
</protein>
<dbReference type="UniPathway" id="UPA00035">
    <property type="reaction ID" value="UER00042"/>
</dbReference>
<organism evidence="11 12">
    <name type="scientific">Hirschia baltica (strain ATCC 49814 / DSM 5838 / IFAM 1418)</name>
    <dbReference type="NCBI Taxonomy" id="582402"/>
    <lineage>
        <taxon>Bacteria</taxon>
        <taxon>Pseudomonadati</taxon>
        <taxon>Pseudomonadota</taxon>
        <taxon>Alphaproteobacteria</taxon>
        <taxon>Hyphomonadales</taxon>
        <taxon>Hyphomonadaceae</taxon>
        <taxon>Hirschia</taxon>
    </lineage>
</organism>
<keyword evidence="12" id="KW-1185">Reference proteome</keyword>
<keyword evidence="6 9" id="KW-0822">Tryptophan biosynthesis</keyword>
<accession>C6XMW3</accession>
<evidence type="ECO:0000256" key="2">
    <source>
        <dbReference type="ARBA" id="ARBA00004664"/>
    </source>
</evidence>
<gene>
    <name evidence="9" type="primary">trpF</name>
    <name evidence="11" type="ordered locus">Hbal_2347</name>
</gene>
<dbReference type="AlphaFoldDB" id="C6XMW3"/>
<evidence type="ECO:0000256" key="1">
    <source>
        <dbReference type="ARBA" id="ARBA00001164"/>
    </source>
</evidence>
<dbReference type="HOGENOM" id="CLU_076364_1_1_5"/>
<dbReference type="eggNOG" id="COG0135">
    <property type="taxonomic scope" value="Bacteria"/>
</dbReference>
<comment type="similarity">
    <text evidence="9">Belongs to the TrpF family.</text>
</comment>
<keyword evidence="7 9" id="KW-0057">Aromatic amino acid biosynthesis</keyword>
<evidence type="ECO:0000256" key="5">
    <source>
        <dbReference type="ARBA" id="ARBA00022605"/>
    </source>
</evidence>
<dbReference type="Gene3D" id="3.20.20.70">
    <property type="entry name" value="Aldolase class I"/>
    <property type="match status" value="1"/>
</dbReference>
<sequence length="213" mass="23562">MKNVKICGLQDMAMIDVAINAGAEHLGFVHFQKSPRHLELQAIENLTNYVGDKCMTWVVLAKPSIEVLRDISQHVPSVGGLQIHGDITDEMMHLVKAIRPDMNFMRAYSVADQSDFPSDQEMRKYDFVLFDAKPSPEDKLPGGNGTRFNWQIMQDFDVPVPWFLAGGLNAGNVKDAIFQSGAHMVDVSSGVEISPGQKDANLIRSFISAVITT</sequence>
<comment type="pathway">
    <text evidence="2 9">Amino-acid biosynthesis; L-tryptophan biosynthesis; L-tryptophan from chorismate: step 3/5.</text>
</comment>
<evidence type="ECO:0000313" key="12">
    <source>
        <dbReference type="Proteomes" id="UP000002745"/>
    </source>
</evidence>
<dbReference type="PANTHER" id="PTHR42894">
    <property type="entry name" value="N-(5'-PHOSPHORIBOSYL)ANTHRANILATE ISOMERASE"/>
    <property type="match status" value="1"/>
</dbReference>
<dbReference type="STRING" id="582402.Hbal_2347"/>
<reference evidence="12" key="1">
    <citation type="journal article" date="2011" name="J. Bacteriol.">
        <title>Genome sequences of eight morphologically diverse alphaproteobacteria.</title>
        <authorList>
            <consortium name="US DOE Joint Genome Institute"/>
            <person name="Brown P.J."/>
            <person name="Kysela D.T."/>
            <person name="Buechlein A."/>
            <person name="Hemmerich C."/>
            <person name="Brun Y.V."/>
        </authorList>
    </citation>
    <scope>NUCLEOTIDE SEQUENCE [LARGE SCALE GENOMIC DNA]</scope>
    <source>
        <strain evidence="12">ATCC 49814 / DSM 5838 / IFAM 1418</strain>
    </source>
</reference>
<evidence type="ECO:0000256" key="9">
    <source>
        <dbReference type="HAMAP-Rule" id="MF_00135"/>
    </source>
</evidence>
<evidence type="ECO:0000256" key="3">
    <source>
        <dbReference type="ARBA" id="ARBA00012572"/>
    </source>
</evidence>
<evidence type="ECO:0000256" key="8">
    <source>
        <dbReference type="ARBA" id="ARBA00023235"/>
    </source>
</evidence>
<dbReference type="PANTHER" id="PTHR42894:SF1">
    <property type="entry name" value="N-(5'-PHOSPHORIBOSYL)ANTHRANILATE ISOMERASE"/>
    <property type="match status" value="1"/>
</dbReference>
<proteinExistence type="inferred from homology"/>
<dbReference type="CDD" id="cd00405">
    <property type="entry name" value="PRAI"/>
    <property type="match status" value="1"/>
</dbReference>
<dbReference type="EC" id="5.3.1.24" evidence="3 9"/>